<dbReference type="AlphaFoldDB" id="A0A7V8NWT9"/>
<feature type="non-terminal residue" evidence="10">
    <location>
        <position position="1"/>
    </location>
</feature>
<dbReference type="Pfam" id="PF02687">
    <property type="entry name" value="FtsX"/>
    <property type="match status" value="1"/>
</dbReference>
<reference evidence="10" key="1">
    <citation type="submission" date="2020-06" db="EMBL/GenBank/DDBJ databases">
        <title>Legume-microbial interactions unlock mineral nutrients during tropical forest succession.</title>
        <authorList>
            <person name="Epihov D.Z."/>
        </authorList>
    </citation>
    <scope>NUCLEOTIDE SEQUENCE [LARGE SCALE GENOMIC DNA]</scope>
    <source>
        <strain evidence="10">Pan2503</strain>
    </source>
</reference>
<comment type="caution">
    <text evidence="10">The sequence shown here is derived from an EMBL/GenBank/DDBJ whole genome shotgun (WGS) entry which is preliminary data.</text>
</comment>
<keyword evidence="3 7" id="KW-0812">Transmembrane</keyword>
<gene>
    <name evidence="10" type="ORF">HRJ53_27185</name>
</gene>
<protein>
    <submittedName>
        <fullName evidence="10">FtsX-like permease family protein</fullName>
    </submittedName>
</protein>
<dbReference type="GO" id="GO:0022857">
    <property type="term" value="F:transmembrane transporter activity"/>
    <property type="evidence" value="ECO:0007669"/>
    <property type="project" value="TreeGrafter"/>
</dbReference>
<dbReference type="InterPro" id="IPR050250">
    <property type="entry name" value="Macrolide_Exporter_MacB"/>
</dbReference>
<keyword evidence="4 7" id="KW-1133">Transmembrane helix</keyword>
<keyword evidence="11" id="KW-1185">Reference proteome</keyword>
<accession>A0A7V8NWT9</accession>
<feature type="domain" description="ABC3 transporter permease C-terminal" evidence="8">
    <location>
        <begin position="373"/>
        <end position="481"/>
    </location>
</feature>
<keyword evidence="2" id="KW-1003">Cell membrane</keyword>
<feature type="non-terminal residue" evidence="10">
    <location>
        <position position="491"/>
    </location>
</feature>
<comment type="similarity">
    <text evidence="6">Belongs to the ABC-4 integral membrane protein family.</text>
</comment>
<name>A0A7V8NWT9_9BACT</name>
<evidence type="ECO:0000256" key="4">
    <source>
        <dbReference type="ARBA" id="ARBA00022989"/>
    </source>
</evidence>
<comment type="subcellular location">
    <subcellularLocation>
        <location evidence="1">Cell membrane</location>
        <topology evidence="1">Multi-pass membrane protein</topology>
    </subcellularLocation>
</comment>
<evidence type="ECO:0000256" key="5">
    <source>
        <dbReference type="ARBA" id="ARBA00023136"/>
    </source>
</evidence>
<evidence type="ECO:0000313" key="11">
    <source>
        <dbReference type="Proteomes" id="UP000567293"/>
    </source>
</evidence>
<dbReference type="InterPro" id="IPR003838">
    <property type="entry name" value="ABC3_permease_C"/>
</dbReference>
<feature type="transmembrane region" description="Helical" evidence="7">
    <location>
        <begin position="456"/>
        <end position="476"/>
    </location>
</feature>
<evidence type="ECO:0000259" key="8">
    <source>
        <dbReference type="Pfam" id="PF02687"/>
    </source>
</evidence>
<dbReference type="GO" id="GO:0005886">
    <property type="term" value="C:plasma membrane"/>
    <property type="evidence" value="ECO:0007669"/>
    <property type="project" value="UniProtKB-SubCell"/>
</dbReference>
<dbReference type="PANTHER" id="PTHR30572:SF4">
    <property type="entry name" value="ABC TRANSPORTER PERMEASE YTRF"/>
    <property type="match status" value="1"/>
</dbReference>
<evidence type="ECO:0000256" key="2">
    <source>
        <dbReference type="ARBA" id="ARBA00022475"/>
    </source>
</evidence>
<evidence type="ECO:0000256" key="6">
    <source>
        <dbReference type="ARBA" id="ARBA00038076"/>
    </source>
</evidence>
<feature type="transmembrane region" description="Helical" evidence="7">
    <location>
        <begin position="99"/>
        <end position="121"/>
    </location>
</feature>
<dbReference type="PANTHER" id="PTHR30572">
    <property type="entry name" value="MEMBRANE COMPONENT OF TRANSPORTER-RELATED"/>
    <property type="match status" value="1"/>
</dbReference>
<feature type="transmembrane region" description="Helical" evidence="7">
    <location>
        <begin position="368"/>
        <end position="394"/>
    </location>
</feature>
<feature type="transmembrane region" description="Helical" evidence="7">
    <location>
        <begin position="423"/>
        <end position="444"/>
    </location>
</feature>
<keyword evidence="5 7" id="KW-0472">Membrane</keyword>
<evidence type="ECO:0000256" key="3">
    <source>
        <dbReference type="ARBA" id="ARBA00022692"/>
    </source>
</evidence>
<dbReference type="Pfam" id="PF12704">
    <property type="entry name" value="MacB_PCD"/>
    <property type="match status" value="1"/>
</dbReference>
<dbReference type="Proteomes" id="UP000567293">
    <property type="component" value="Unassembled WGS sequence"/>
</dbReference>
<evidence type="ECO:0000256" key="7">
    <source>
        <dbReference type="SAM" id="Phobius"/>
    </source>
</evidence>
<dbReference type="EMBL" id="JACDQQ010002633">
    <property type="protein sequence ID" value="MBA0088690.1"/>
    <property type="molecule type" value="Genomic_DNA"/>
</dbReference>
<evidence type="ECO:0000259" key="9">
    <source>
        <dbReference type="Pfam" id="PF12704"/>
    </source>
</evidence>
<evidence type="ECO:0000256" key="1">
    <source>
        <dbReference type="ARBA" id="ARBA00004651"/>
    </source>
</evidence>
<evidence type="ECO:0000313" key="10">
    <source>
        <dbReference type="EMBL" id="MBA0088690.1"/>
    </source>
</evidence>
<proteinExistence type="inferred from homology"/>
<sequence>LLIESLALAVLGGAFGLALAYGALRVLAAKGPATLPRLHEIAIDPLALGFTFAISLLAGLLFGLIPVIKYAGPHLATSLRAGGRSMSHGRERQRARNTLVVVQVGLALVLLVGSCLMIRTFQALRKVPPGFTRAEQIQILHAFIPPEHVKEPERVMRMEQAMMDRLAAIPGVSSIALSSGAPMEGFNNSDLLYAEDKSYAAGDIPPVRPFRSVTPGQFKTIGTPLLAGRDFTWNDLYQKLHVAIVSRNLAQEMWGSAEAALGKRIRPDPKSPWREVVGVVGDLHDNGIQKKAATIAYWPAMMDTFEGDDVRVLRGVTFLIRSDRAGTESFLKEARQAIWSLDANLPIFLVRTLQDVYNQSMARTSFTLVMLAIAGVMALVLGIVGIYGVIAYAVSQRTREIGIRIALGAQHGELRGMFVRDGLLLAAVGAAMGFAAAVALTRLMSALLFGVSTLDAQAYAFASTVLIGAAALASYVPARRATVVAVSYTHL</sequence>
<feature type="domain" description="MacB-like periplasmic core" evidence="9">
    <location>
        <begin position="168"/>
        <end position="285"/>
    </location>
</feature>
<organism evidence="10 11">
    <name type="scientific">Candidatus Acidiferrum panamense</name>
    <dbReference type="NCBI Taxonomy" id="2741543"/>
    <lineage>
        <taxon>Bacteria</taxon>
        <taxon>Pseudomonadati</taxon>
        <taxon>Acidobacteriota</taxon>
        <taxon>Terriglobia</taxon>
        <taxon>Candidatus Acidiferrales</taxon>
        <taxon>Candidatus Acidiferrum</taxon>
    </lineage>
</organism>
<dbReference type="InterPro" id="IPR025857">
    <property type="entry name" value="MacB_PCD"/>
</dbReference>
<feature type="transmembrane region" description="Helical" evidence="7">
    <location>
        <begin position="46"/>
        <end position="68"/>
    </location>
</feature>